<dbReference type="Pfam" id="PF06658">
    <property type="entry name" value="DUF1168"/>
    <property type="match status" value="1"/>
</dbReference>
<feature type="region of interest" description="Disordered" evidence="1">
    <location>
        <begin position="109"/>
        <end position="164"/>
    </location>
</feature>
<feature type="compositionally biased region" description="Basic residues" evidence="1">
    <location>
        <begin position="118"/>
        <end position="134"/>
    </location>
</feature>
<dbReference type="AlphaFoldDB" id="A0AAV1I171"/>
<sequence length="164" mass="18526">MSIQPYVGPTPGSDNGAIVALSTAQEITPEEYERRQKEAEELEVKLKFISEKVPNRIVQVMGSNAGAGSGEFHMYRMARRREIMRQERMEQEAKEQELDTVFEEQKVTMQNELEQKTAKRRAKRLKRKARKRKSGVGSIEAAGAKAGSQGEESDEEDLEQPGLD</sequence>
<organism evidence="2 3">
    <name type="scientific">Coccomyxa viridis</name>
    <dbReference type="NCBI Taxonomy" id="1274662"/>
    <lineage>
        <taxon>Eukaryota</taxon>
        <taxon>Viridiplantae</taxon>
        <taxon>Chlorophyta</taxon>
        <taxon>core chlorophytes</taxon>
        <taxon>Trebouxiophyceae</taxon>
        <taxon>Trebouxiophyceae incertae sedis</taxon>
        <taxon>Coccomyxaceae</taxon>
        <taxon>Coccomyxa</taxon>
    </lineage>
</organism>
<keyword evidence="3" id="KW-1185">Reference proteome</keyword>
<comment type="caution">
    <text evidence="2">The sequence shown here is derived from an EMBL/GenBank/DDBJ whole genome shotgun (WGS) entry which is preliminary data.</text>
</comment>
<feature type="compositionally biased region" description="Acidic residues" evidence="1">
    <location>
        <begin position="151"/>
        <end position="164"/>
    </location>
</feature>
<dbReference type="PANTHER" id="PTHR13507:SF0">
    <property type="entry name" value="PRKR-INTERACTING PROTEIN 1"/>
    <property type="match status" value="1"/>
</dbReference>
<reference evidence="2 3" key="1">
    <citation type="submission" date="2023-10" db="EMBL/GenBank/DDBJ databases">
        <authorList>
            <person name="Maclean D."/>
            <person name="Macfadyen A."/>
        </authorList>
    </citation>
    <scope>NUCLEOTIDE SEQUENCE [LARGE SCALE GENOMIC DNA]</scope>
</reference>
<accession>A0AAV1I171</accession>
<dbReference type="GO" id="GO:0005730">
    <property type="term" value="C:nucleolus"/>
    <property type="evidence" value="ECO:0007669"/>
    <property type="project" value="TreeGrafter"/>
</dbReference>
<proteinExistence type="predicted"/>
<evidence type="ECO:0008006" key="4">
    <source>
        <dbReference type="Google" id="ProtNLM"/>
    </source>
</evidence>
<dbReference type="GO" id="GO:0003725">
    <property type="term" value="F:double-stranded RNA binding"/>
    <property type="evidence" value="ECO:0007669"/>
    <property type="project" value="InterPro"/>
</dbReference>
<name>A0AAV1I171_9CHLO</name>
<dbReference type="InterPro" id="IPR009548">
    <property type="entry name" value="Prkrip1"/>
</dbReference>
<dbReference type="EMBL" id="CAUYUE010000005">
    <property type="protein sequence ID" value="CAK0772083.1"/>
    <property type="molecule type" value="Genomic_DNA"/>
</dbReference>
<dbReference type="PANTHER" id="PTHR13507">
    <property type="entry name" value="PRKR-INTERACTING PROTEIN 1"/>
    <property type="match status" value="1"/>
</dbReference>
<evidence type="ECO:0000256" key="1">
    <source>
        <dbReference type="SAM" id="MobiDB-lite"/>
    </source>
</evidence>
<dbReference type="GO" id="GO:0019901">
    <property type="term" value="F:protein kinase binding"/>
    <property type="evidence" value="ECO:0007669"/>
    <property type="project" value="TreeGrafter"/>
</dbReference>
<dbReference type="GO" id="GO:0004860">
    <property type="term" value="F:protein kinase inhibitor activity"/>
    <property type="evidence" value="ECO:0007669"/>
    <property type="project" value="TreeGrafter"/>
</dbReference>
<gene>
    <name evidence="2" type="ORF">CVIRNUC_003927</name>
</gene>
<evidence type="ECO:0000313" key="2">
    <source>
        <dbReference type="EMBL" id="CAK0772083.1"/>
    </source>
</evidence>
<evidence type="ECO:0000313" key="3">
    <source>
        <dbReference type="Proteomes" id="UP001314263"/>
    </source>
</evidence>
<protein>
    <recommendedName>
        <fullName evidence="4">PRKR-interacting protein 1</fullName>
    </recommendedName>
</protein>
<dbReference type="Proteomes" id="UP001314263">
    <property type="component" value="Unassembled WGS sequence"/>
</dbReference>